<dbReference type="WBParaSite" id="scf7180000424659.g13707">
    <property type="protein sequence ID" value="scf7180000424659.g13707"/>
    <property type="gene ID" value="scf7180000424659.g13707"/>
</dbReference>
<sequence length="72" mass="8429">MEEYRLQPFGPKIIISTNLDTSHKLKLLAKWDIYREWILHELSETTPEINDDGLNQLSRQGSNSSTDLHEVY</sequence>
<feature type="compositionally biased region" description="Polar residues" evidence="1">
    <location>
        <begin position="48"/>
        <end position="66"/>
    </location>
</feature>
<evidence type="ECO:0000313" key="3">
    <source>
        <dbReference type="WBParaSite" id="scf7180000424659.g13707"/>
    </source>
</evidence>
<keyword evidence="2" id="KW-1185">Reference proteome</keyword>
<accession>A0A915PG83</accession>
<evidence type="ECO:0000313" key="2">
    <source>
        <dbReference type="Proteomes" id="UP000887560"/>
    </source>
</evidence>
<name>A0A915PG83_9BILA</name>
<dbReference type="Proteomes" id="UP000887560">
    <property type="component" value="Unplaced"/>
</dbReference>
<evidence type="ECO:0000256" key="1">
    <source>
        <dbReference type="SAM" id="MobiDB-lite"/>
    </source>
</evidence>
<organism evidence="2 3">
    <name type="scientific">Meloidogyne floridensis</name>
    <dbReference type="NCBI Taxonomy" id="298350"/>
    <lineage>
        <taxon>Eukaryota</taxon>
        <taxon>Metazoa</taxon>
        <taxon>Ecdysozoa</taxon>
        <taxon>Nematoda</taxon>
        <taxon>Chromadorea</taxon>
        <taxon>Rhabditida</taxon>
        <taxon>Tylenchina</taxon>
        <taxon>Tylenchomorpha</taxon>
        <taxon>Tylenchoidea</taxon>
        <taxon>Meloidogynidae</taxon>
        <taxon>Meloidogyninae</taxon>
        <taxon>Meloidogyne</taxon>
    </lineage>
</organism>
<feature type="region of interest" description="Disordered" evidence="1">
    <location>
        <begin position="48"/>
        <end position="72"/>
    </location>
</feature>
<proteinExistence type="predicted"/>
<reference evidence="3" key="1">
    <citation type="submission" date="2022-11" db="UniProtKB">
        <authorList>
            <consortium name="WormBaseParasite"/>
        </authorList>
    </citation>
    <scope>IDENTIFICATION</scope>
</reference>
<protein>
    <submittedName>
        <fullName evidence="3">Uncharacterized protein</fullName>
    </submittedName>
</protein>
<dbReference type="AlphaFoldDB" id="A0A915PG83"/>